<gene>
    <name evidence="2" type="ORF">SAMN04488239_11191</name>
</gene>
<dbReference type="PANTHER" id="PTHR43539">
    <property type="entry name" value="FLAVIN-BINDING MONOOXYGENASE-LIKE PROTEIN (AFU_ORTHOLOGUE AFUA_4G09220)"/>
    <property type="match status" value="1"/>
</dbReference>
<dbReference type="EMBL" id="FMZV01000011">
    <property type="protein sequence ID" value="SDD87556.1"/>
    <property type="molecule type" value="Genomic_DNA"/>
</dbReference>
<dbReference type="InterPro" id="IPR036188">
    <property type="entry name" value="FAD/NAD-bd_sf"/>
</dbReference>
<evidence type="ECO:0000313" key="2">
    <source>
        <dbReference type="EMBL" id="SDD87556.1"/>
    </source>
</evidence>
<dbReference type="SUPFAM" id="SSF51905">
    <property type="entry name" value="FAD/NAD(P)-binding domain"/>
    <property type="match status" value="1"/>
</dbReference>
<sequence>MVSVPLDCVIIGAGWAGLSVSAELKARGIDHVLFERARIGETWRTQRWASFLLNTPRYQTVMPGDVDTSDDPDGAMQISEFIEMLERYVRRKELPVQCGRTVHSVEPHETGFRLEVDSEVLVARSVVVATGDQNVAVIPPFASEVSAGVAQFDTTTYRDPQSLPEGAVLVVGCAQSGGQIAEDLALGGRTVYLSTSRVARLVKQYRGRHVLAWMVDTGILDIPRTELLQAGPIATRGLVGADHTISLQSLSALGVVLLGRLQGIEGEIARFDDGVRENIRHGDRTASDLKARIDAWLAANGVKAPPAQPDPAETVEPVLPSVPIRELDLSQGFGAIVWCTGVRGDYHFLRVPGALNDRGAPVETGGVTRVPGLCIAGVPYSISRRSGTILAAEMDAVRMADHIEEFLSRSNVSTGCRASCADHRRQARPASATHCD</sequence>
<dbReference type="GO" id="GO:0004497">
    <property type="term" value="F:monooxygenase activity"/>
    <property type="evidence" value="ECO:0007669"/>
    <property type="project" value="TreeGrafter"/>
</dbReference>
<dbReference type="Proteomes" id="UP000199628">
    <property type="component" value="Unassembled WGS sequence"/>
</dbReference>
<dbReference type="AlphaFoldDB" id="A0A1G6YD90"/>
<dbReference type="Pfam" id="PF13738">
    <property type="entry name" value="Pyr_redox_3"/>
    <property type="match status" value="1"/>
</dbReference>
<dbReference type="OrthoDB" id="9808049at2"/>
<keyword evidence="3" id="KW-1185">Reference proteome</keyword>
<evidence type="ECO:0000313" key="3">
    <source>
        <dbReference type="Proteomes" id="UP000199628"/>
    </source>
</evidence>
<organism evidence="2 3">
    <name type="scientific">Ruegeria marina</name>
    <dbReference type="NCBI Taxonomy" id="639004"/>
    <lineage>
        <taxon>Bacteria</taxon>
        <taxon>Pseudomonadati</taxon>
        <taxon>Pseudomonadota</taxon>
        <taxon>Alphaproteobacteria</taxon>
        <taxon>Rhodobacterales</taxon>
        <taxon>Roseobacteraceae</taxon>
        <taxon>Ruegeria</taxon>
    </lineage>
</organism>
<reference evidence="3" key="1">
    <citation type="submission" date="2016-10" db="EMBL/GenBank/DDBJ databases">
        <authorList>
            <person name="Varghese N."/>
            <person name="Submissions S."/>
        </authorList>
    </citation>
    <scope>NUCLEOTIDE SEQUENCE [LARGE SCALE GENOMIC DNA]</scope>
    <source>
        <strain evidence="3">CGMCC 1.9108</strain>
    </source>
</reference>
<dbReference type="RefSeq" id="WP_093033555.1">
    <property type="nucleotide sequence ID" value="NZ_FMZV01000011.1"/>
</dbReference>
<keyword evidence="1" id="KW-0560">Oxidoreductase</keyword>
<accession>A0A1G6YD90</accession>
<protein>
    <submittedName>
        <fullName evidence="2">Putative flavoprotein involved in K+ transport</fullName>
    </submittedName>
</protein>
<dbReference type="PANTHER" id="PTHR43539:SF78">
    <property type="entry name" value="FLAVIN-CONTAINING MONOOXYGENASE"/>
    <property type="match status" value="1"/>
</dbReference>
<evidence type="ECO:0000256" key="1">
    <source>
        <dbReference type="ARBA" id="ARBA00023002"/>
    </source>
</evidence>
<dbReference type="InterPro" id="IPR050982">
    <property type="entry name" value="Auxin_biosynth/cation_transpt"/>
</dbReference>
<proteinExistence type="predicted"/>
<dbReference type="GO" id="GO:0050660">
    <property type="term" value="F:flavin adenine dinucleotide binding"/>
    <property type="evidence" value="ECO:0007669"/>
    <property type="project" value="TreeGrafter"/>
</dbReference>
<dbReference type="Gene3D" id="3.50.50.60">
    <property type="entry name" value="FAD/NAD(P)-binding domain"/>
    <property type="match status" value="2"/>
</dbReference>
<dbReference type="STRING" id="639004.SAMN04488239_11191"/>
<name>A0A1G6YD90_9RHOB</name>